<dbReference type="AlphaFoldDB" id="Q4DFY1"/>
<dbReference type="Proteomes" id="UP000002296">
    <property type="component" value="Unassembled WGS sequence"/>
</dbReference>
<protein>
    <recommendedName>
        <fullName evidence="5">Syntaxin</fullName>
    </recommendedName>
</protein>
<keyword evidence="1" id="KW-0175">Coiled coil</keyword>
<keyword evidence="4" id="KW-1185">Reference proteome</keyword>
<feature type="transmembrane region" description="Helical" evidence="2">
    <location>
        <begin position="12"/>
        <end position="34"/>
    </location>
</feature>
<dbReference type="GeneID" id="3544633"/>
<keyword evidence="2" id="KW-1133">Transmembrane helix</keyword>
<dbReference type="GO" id="GO:0016020">
    <property type="term" value="C:membrane"/>
    <property type="evidence" value="ECO:0007669"/>
    <property type="project" value="InterPro"/>
</dbReference>
<dbReference type="SMR" id="Q4DFY1"/>
<dbReference type="PaxDb" id="353153-Q4DFY1"/>
<dbReference type="InParanoid" id="Q4DFY1"/>
<accession>Q4DFY1</accession>
<evidence type="ECO:0000313" key="4">
    <source>
        <dbReference type="Proteomes" id="UP000002296"/>
    </source>
</evidence>
<dbReference type="KEGG" id="tcr:510655.100"/>
<dbReference type="SUPFAM" id="SSF47661">
    <property type="entry name" value="t-snare proteins"/>
    <property type="match status" value="1"/>
</dbReference>
<dbReference type="RefSeq" id="XP_813286.1">
    <property type="nucleotide sequence ID" value="XM_808193.1"/>
</dbReference>
<dbReference type="OMA" id="HNIAMFM"/>
<dbReference type="EMBL" id="AAHK01000524">
    <property type="protein sequence ID" value="EAN91435.1"/>
    <property type="molecule type" value="Genomic_DNA"/>
</dbReference>
<evidence type="ECO:0000256" key="2">
    <source>
        <dbReference type="SAM" id="Phobius"/>
    </source>
</evidence>
<dbReference type="Gene3D" id="1.20.58.70">
    <property type="match status" value="1"/>
</dbReference>
<evidence type="ECO:0000256" key="1">
    <source>
        <dbReference type="SAM" id="Coils"/>
    </source>
</evidence>
<organism evidence="3 4">
    <name type="scientific">Trypanosoma cruzi (strain CL Brener)</name>
    <dbReference type="NCBI Taxonomy" id="353153"/>
    <lineage>
        <taxon>Eukaryota</taxon>
        <taxon>Discoba</taxon>
        <taxon>Euglenozoa</taxon>
        <taxon>Kinetoplastea</taxon>
        <taxon>Metakinetoplastina</taxon>
        <taxon>Trypanosomatida</taxon>
        <taxon>Trypanosomatidae</taxon>
        <taxon>Trypanosoma</taxon>
        <taxon>Schizotrypanum</taxon>
    </lineage>
</organism>
<sequence>MCLRRRDAVCQLNSFSFCRFFFFFWCVCVCLLCLRHQFFMKRAFREAREGGEHGCVLRGVGGRHPMARDRMAEFISLVPHRGRGAASHGNIYGGNGNNGCEGTERGAMWLPIDDETRPIFTSLSKIRQQVEALEALHVEQLVEMCARKREAVHDAVEKICSECHFSREMIHKYNRATKQLAEGVNTNRRPINTAELRMRHNIAMFMECQLMQNVRTMWMEQKAQEERLVDATARRLKARFGVVGNSVNENFNRGEMTVENSFEIARRLVATGNEDRSFSLARDELERVTRTRDAVLELEQEMQDLLQLFSDLQLLLQGQHEQLILIQQNVEKGCQNLVASAGHLQAAKQHKKKSCCVLQ</sequence>
<proteinExistence type="predicted"/>
<dbReference type="InterPro" id="IPR010989">
    <property type="entry name" value="SNARE"/>
</dbReference>
<evidence type="ECO:0008006" key="5">
    <source>
        <dbReference type="Google" id="ProtNLM"/>
    </source>
</evidence>
<comment type="caution">
    <text evidence="3">The sequence shown here is derived from an EMBL/GenBank/DDBJ whole genome shotgun (WGS) entry which is preliminary data.</text>
</comment>
<keyword evidence="2" id="KW-0472">Membrane</keyword>
<keyword evidence="2" id="KW-0812">Transmembrane</keyword>
<gene>
    <name evidence="3" type="ORF">Tc00.1047053510655.100</name>
</gene>
<reference evidence="3 4" key="1">
    <citation type="journal article" date="2005" name="Science">
        <title>The genome sequence of Trypanosoma cruzi, etiologic agent of Chagas disease.</title>
        <authorList>
            <person name="El-Sayed N.M."/>
            <person name="Myler P.J."/>
            <person name="Bartholomeu D.C."/>
            <person name="Nilsson D."/>
            <person name="Aggarwal G."/>
            <person name="Tran A.N."/>
            <person name="Ghedin E."/>
            <person name="Worthey E.A."/>
            <person name="Delcher A.L."/>
            <person name="Blandin G."/>
            <person name="Westenberger S.J."/>
            <person name="Caler E."/>
            <person name="Cerqueira G.C."/>
            <person name="Branche C."/>
            <person name="Haas B."/>
            <person name="Anupama A."/>
            <person name="Arner E."/>
            <person name="Aslund L."/>
            <person name="Attipoe P."/>
            <person name="Bontempi E."/>
            <person name="Bringaud F."/>
            <person name="Burton P."/>
            <person name="Cadag E."/>
            <person name="Campbell D.A."/>
            <person name="Carrington M."/>
            <person name="Crabtree J."/>
            <person name="Darban H."/>
            <person name="da Silveira J.F."/>
            <person name="de Jong P."/>
            <person name="Edwards K."/>
            <person name="Englund P.T."/>
            <person name="Fazelina G."/>
            <person name="Feldblyum T."/>
            <person name="Ferella M."/>
            <person name="Frasch A.C."/>
            <person name="Gull K."/>
            <person name="Horn D."/>
            <person name="Hou L."/>
            <person name="Huang Y."/>
            <person name="Kindlund E."/>
            <person name="Klingbeil M."/>
            <person name="Kluge S."/>
            <person name="Koo H."/>
            <person name="Lacerda D."/>
            <person name="Levin M.J."/>
            <person name="Lorenzi H."/>
            <person name="Louie T."/>
            <person name="Machado C.R."/>
            <person name="McCulloch R."/>
            <person name="McKenna A."/>
            <person name="Mizuno Y."/>
            <person name="Mottram J.C."/>
            <person name="Nelson S."/>
            <person name="Ochaya S."/>
            <person name="Osoegawa K."/>
            <person name="Pai G."/>
            <person name="Parsons M."/>
            <person name="Pentony M."/>
            <person name="Pettersson U."/>
            <person name="Pop M."/>
            <person name="Ramirez J.L."/>
            <person name="Rinta J."/>
            <person name="Robertson L."/>
            <person name="Salzberg S.L."/>
            <person name="Sanchez D.O."/>
            <person name="Seyler A."/>
            <person name="Sharma R."/>
            <person name="Shetty J."/>
            <person name="Simpson A.J."/>
            <person name="Sisk E."/>
            <person name="Tammi M.T."/>
            <person name="Tarleton R."/>
            <person name="Teixeira S."/>
            <person name="Van Aken S."/>
            <person name="Vogt C."/>
            <person name="Ward P.N."/>
            <person name="Wickstead B."/>
            <person name="Wortman J."/>
            <person name="White O."/>
            <person name="Fraser C.M."/>
            <person name="Stuart K.D."/>
            <person name="Andersson B."/>
        </authorList>
    </citation>
    <scope>NUCLEOTIDE SEQUENCE [LARGE SCALE GENOMIC DNA]</scope>
    <source>
        <strain evidence="3 4">CL Brener</strain>
    </source>
</reference>
<name>Q4DFY1_TRYCC</name>
<evidence type="ECO:0000313" key="3">
    <source>
        <dbReference type="EMBL" id="EAN91435.1"/>
    </source>
</evidence>
<dbReference type="GO" id="GO:0016192">
    <property type="term" value="P:vesicle-mediated transport"/>
    <property type="evidence" value="ECO:0007669"/>
    <property type="project" value="InterPro"/>
</dbReference>
<dbReference type="STRING" id="353153.Q4DFY1"/>
<feature type="coiled-coil region" evidence="1">
    <location>
        <begin position="281"/>
        <end position="315"/>
    </location>
</feature>